<name>A0A521FGU4_9RHOB</name>
<evidence type="ECO:0000259" key="2">
    <source>
        <dbReference type="Pfam" id="PF00582"/>
    </source>
</evidence>
<proteinExistence type="inferred from homology"/>
<dbReference type="InterPro" id="IPR006016">
    <property type="entry name" value="UspA"/>
</dbReference>
<dbReference type="PANTHER" id="PTHR46268">
    <property type="entry name" value="STRESS RESPONSE PROTEIN NHAX"/>
    <property type="match status" value="1"/>
</dbReference>
<comment type="similarity">
    <text evidence="1">Belongs to the universal stress protein A family.</text>
</comment>
<dbReference type="SUPFAM" id="SSF52402">
    <property type="entry name" value="Adenine nucleotide alpha hydrolases-like"/>
    <property type="match status" value="2"/>
</dbReference>
<evidence type="ECO:0000256" key="1">
    <source>
        <dbReference type="ARBA" id="ARBA00008791"/>
    </source>
</evidence>
<dbReference type="Proteomes" id="UP000316030">
    <property type="component" value="Unassembled WGS sequence"/>
</dbReference>
<dbReference type="CDD" id="cd00293">
    <property type="entry name" value="USP-like"/>
    <property type="match status" value="1"/>
</dbReference>
<dbReference type="PRINTS" id="PR01438">
    <property type="entry name" value="UNVRSLSTRESS"/>
</dbReference>
<dbReference type="AlphaFoldDB" id="A0A521FGU4"/>
<dbReference type="EMBL" id="FXTO01000028">
    <property type="protein sequence ID" value="SMO94871.1"/>
    <property type="molecule type" value="Genomic_DNA"/>
</dbReference>
<reference evidence="3 4" key="1">
    <citation type="submission" date="2017-05" db="EMBL/GenBank/DDBJ databases">
        <authorList>
            <person name="Varghese N."/>
            <person name="Submissions S."/>
        </authorList>
    </citation>
    <scope>NUCLEOTIDE SEQUENCE [LARGE SCALE GENOMIC DNA]</scope>
    <source>
        <strain evidence="3 4">DSM 29506</strain>
    </source>
</reference>
<accession>A0A521FGU4</accession>
<sequence length="279" mass="30109">MAYRSLFTVLTDTKFVAPVLEQGIALATSQDAHLDVLCMGVDRTQTGYYYAGANAMVLQETITRAQEEAKAVDSAVRARLGNADIRWGTDMGVAQLADLGRHVAAHARFSDLVILPQPYGEKHGAELEPAMESALFEGKVPVLVLPDGKPALTAPKNISIAWNESNEAMAAVRAALPFLQAAENVRVVVIDPPTHGPNRSDPGGLLSQYLARQGVKAEIDVLSKTMPRVSDVLLRHADDTNADLIVMGAYGHSRFREAILGGATRYMLEQTDLPVLMAH</sequence>
<dbReference type="OrthoDB" id="9804721at2"/>
<gene>
    <name evidence="3" type="ORF">SAMN06265173_12847</name>
</gene>
<dbReference type="InterPro" id="IPR006015">
    <property type="entry name" value="Universal_stress_UspA"/>
</dbReference>
<evidence type="ECO:0000313" key="4">
    <source>
        <dbReference type="Proteomes" id="UP000316030"/>
    </source>
</evidence>
<evidence type="ECO:0000313" key="3">
    <source>
        <dbReference type="EMBL" id="SMO94871.1"/>
    </source>
</evidence>
<keyword evidence="4" id="KW-1185">Reference proteome</keyword>
<dbReference type="Gene3D" id="3.40.50.12370">
    <property type="match status" value="1"/>
</dbReference>
<organism evidence="3 4">
    <name type="scientific">Thalassovita litoralis</name>
    <dbReference type="NCBI Taxonomy" id="1010611"/>
    <lineage>
        <taxon>Bacteria</taxon>
        <taxon>Pseudomonadati</taxon>
        <taxon>Pseudomonadota</taxon>
        <taxon>Alphaproteobacteria</taxon>
        <taxon>Rhodobacterales</taxon>
        <taxon>Roseobacteraceae</taxon>
        <taxon>Thalassovita</taxon>
    </lineage>
</organism>
<protein>
    <submittedName>
        <fullName evidence="3">Universal stress protein family protein</fullName>
    </submittedName>
</protein>
<dbReference type="PANTHER" id="PTHR46268:SF15">
    <property type="entry name" value="UNIVERSAL STRESS PROTEIN HP_0031"/>
    <property type="match status" value="1"/>
</dbReference>
<dbReference type="Pfam" id="PF00582">
    <property type="entry name" value="Usp"/>
    <property type="match status" value="1"/>
</dbReference>
<dbReference type="RefSeq" id="WP_142494435.1">
    <property type="nucleotide sequence ID" value="NZ_FXTO01000028.1"/>
</dbReference>
<feature type="domain" description="UspA" evidence="2">
    <location>
        <begin position="156"/>
        <end position="278"/>
    </location>
</feature>